<dbReference type="AlphaFoldDB" id="A0A5B7GTW3"/>
<evidence type="ECO:0000313" key="3">
    <source>
        <dbReference type="Proteomes" id="UP000324222"/>
    </source>
</evidence>
<evidence type="ECO:0000256" key="1">
    <source>
        <dbReference type="SAM" id="MobiDB-lite"/>
    </source>
</evidence>
<keyword evidence="3" id="KW-1185">Reference proteome</keyword>
<dbReference type="EMBL" id="VSRR010018161">
    <property type="protein sequence ID" value="MPC61036.1"/>
    <property type="molecule type" value="Genomic_DNA"/>
</dbReference>
<comment type="caution">
    <text evidence="2">The sequence shown here is derived from an EMBL/GenBank/DDBJ whole genome shotgun (WGS) entry which is preliminary data.</text>
</comment>
<organism evidence="2 3">
    <name type="scientific">Portunus trituberculatus</name>
    <name type="common">Swimming crab</name>
    <name type="synonym">Neptunus trituberculatus</name>
    <dbReference type="NCBI Taxonomy" id="210409"/>
    <lineage>
        <taxon>Eukaryota</taxon>
        <taxon>Metazoa</taxon>
        <taxon>Ecdysozoa</taxon>
        <taxon>Arthropoda</taxon>
        <taxon>Crustacea</taxon>
        <taxon>Multicrustacea</taxon>
        <taxon>Malacostraca</taxon>
        <taxon>Eumalacostraca</taxon>
        <taxon>Eucarida</taxon>
        <taxon>Decapoda</taxon>
        <taxon>Pleocyemata</taxon>
        <taxon>Brachyura</taxon>
        <taxon>Eubrachyura</taxon>
        <taxon>Portunoidea</taxon>
        <taxon>Portunidae</taxon>
        <taxon>Portuninae</taxon>
        <taxon>Portunus</taxon>
    </lineage>
</organism>
<accession>A0A5B7GTW3</accession>
<dbReference type="Proteomes" id="UP000324222">
    <property type="component" value="Unassembled WGS sequence"/>
</dbReference>
<protein>
    <submittedName>
        <fullName evidence="2">Uncharacterized protein</fullName>
    </submittedName>
</protein>
<feature type="region of interest" description="Disordered" evidence="1">
    <location>
        <begin position="60"/>
        <end position="83"/>
    </location>
</feature>
<name>A0A5B7GTW3_PORTR</name>
<evidence type="ECO:0000313" key="2">
    <source>
        <dbReference type="EMBL" id="MPC61036.1"/>
    </source>
</evidence>
<sequence length="83" mass="9430">MTGSPSPDQRVREDALCRRSECRVLLDNCPRRPAPRQAGQREDRCPRLVEGTLVEQIRKSPKLTSTWSSPHLRLEAQGPQRPA</sequence>
<gene>
    <name evidence="2" type="ORF">E2C01_055099</name>
</gene>
<reference evidence="2 3" key="1">
    <citation type="submission" date="2019-05" db="EMBL/GenBank/DDBJ databases">
        <title>Another draft genome of Portunus trituberculatus and its Hox gene families provides insights of decapod evolution.</title>
        <authorList>
            <person name="Jeong J.-H."/>
            <person name="Song I."/>
            <person name="Kim S."/>
            <person name="Choi T."/>
            <person name="Kim D."/>
            <person name="Ryu S."/>
            <person name="Kim W."/>
        </authorList>
    </citation>
    <scope>NUCLEOTIDE SEQUENCE [LARGE SCALE GENOMIC DNA]</scope>
    <source>
        <tissue evidence="2">Muscle</tissue>
    </source>
</reference>
<proteinExistence type="predicted"/>